<dbReference type="EMBL" id="JANIET010000002">
    <property type="protein sequence ID" value="MCQ8230195.1"/>
    <property type="molecule type" value="Genomic_DNA"/>
</dbReference>
<evidence type="ECO:0000313" key="1">
    <source>
        <dbReference type="EMBL" id="MCQ8230195.1"/>
    </source>
</evidence>
<name>A0ABT1VRL7_9GAMM</name>
<sequence>MLLNELIHAKFDIITLIIDMPENNLKNGMKGTIIDTYSQPYEAYEVEFCEGEGRTVAQLALTLDQFE</sequence>
<gene>
    <name evidence="1" type="ORF">NQH49_22285</name>
</gene>
<dbReference type="InterPro" id="IPR032568">
    <property type="entry name" value="DUF4926"/>
</dbReference>
<evidence type="ECO:0000313" key="2">
    <source>
        <dbReference type="Proteomes" id="UP001300015"/>
    </source>
</evidence>
<reference evidence="1 2" key="1">
    <citation type="submission" date="2022-07" db="EMBL/GenBank/DDBJ databases">
        <title>Pantoea trifolii sp. nov. isolated from root nodules of Trifolium rubens.</title>
        <authorList>
            <person name="Kalita M."/>
            <person name="Wdowiak-Wrobel S."/>
            <person name="Marek-Kozaczuk M."/>
            <person name="Palusinska-Szysz M."/>
            <person name="Sokolowski W."/>
            <person name="Coutinho T."/>
            <person name="Hlahane L."/>
        </authorList>
    </citation>
    <scope>NUCLEOTIDE SEQUENCE [LARGE SCALE GENOMIC DNA]</scope>
    <source>
        <strain evidence="1 2">MMK2</strain>
    </source>
</reference>
<dbReference type="RefSeq" id="WP_256698907.1">
    <property type="nucleotide sequence ID" value="NZ_JANIES010000002.1"/>
</dbReference>
<organism evidence="1 2">
    <name type="scientific">Pantoea trifolii</name>
    <dbReference type="NCBI Taxonomy" id="2968030"/>
    <lineage>
        <taxon>Bacteria</taxon>
        <taxon>Pseudomonadati</taxon>
        <taxon>Pseudomonadota</taxon>
        <taxon>Gammaproteobacteria</taxon>
        <taxon>Enterobacterales</taxon>
        <taxon>Erwiniaceae</taxon>
        <taxon>Pantoea</taxon>
    </lineage>
</organism>
<protein>
    <submittedName>
        <fullName evidence="1">DUF4926 domain-containing protein</fullName>
    </submittedName>
</protein>
<dbReference type="Proteomes" id="UP001300015">
    <property type="component" value="Unassembled WGS sequence"/>
</dbReference>
<proteinExistence type="predicted"/>
<comment type="caution">
    <text evidence="1">The sequence shown here is derived from an EMBL/GenBank/DDBJ whole genome shotgun (WGS) entry which is preliminary data.</text>
</comment>
<dbReference type="Pfam" id="PF16277">
    <property type="entry name" value="DUF4926"/>
    <property type="match status" value="1"/>
</dbReference>
<accession>A0ABT1VRL7</accession>
<keyword evidence="2" id="KW-1185">Reference proteome</keyword>